<accession>A0ABW1FGW6</accession>
<dbReference type="EMBL" id="JBHSPW010000003">
    <property type="protein sequence ID" value="MFC5892753.1"/>
    <property type="molecule type" value="Genomic_DNA"/>
</dbReference>
<dbReference type="SMART" id="SM00530">
    <property type="entry name" value="HTH_XRE"/>
    <property type="match status" value="1"/>
</dbReference>
<dbReference type="Gene3D" id="1.10.260.40">
    <property type="entry name" value="lambda repressor-like DNA-binding domains"/>
    <property type="match status" value="1"/>
</dbReference>
<dbReference type="CDD" id="cd00093">
    <property type="entry name" value="HTH_XRE"/>
    <property type="match status" value="1"/>
</dbReference>
<name>A0ABW1FGW6_9ACTN</name>
<dbReference type="InterPro" id="IPR010982">
    <property type="entry name" value="Lambda_DNA-bd_dom_sf"/>
</dbReference>
<protein>
    <submittedName>
        <fullName evidence="2">Helix-turn-helix transcriptional regulator</fullName>
    </submittedName>
</protein>
<evidence type="ECO:0000313" key="2">
    <source>
        <dbReference type="EMBL" id="MFC5892753.1"/>
    </source>
</evidence>
<evidence type="ECO:0000313" key="3">
    <source>
        <dbReference type="Proteomes" id="UP001596241"/>
    </source>
</evidence>
<organism evidence="2 3">
    <name type="scientific">Streptomyces ramulosus</name>
    <dbReference type="NCBI Taxonomy" id="47762"/>
    <lineage>
        <taxon>Bacteria</taxon>
        <taxon>Bacillati</taxon>
        <taxon>Actinomycetota</taxon>
        <taxon>Actinomycetes</taxon>
        <taxon>Kitasatosporales</taxon>
        <taxon>Streptomycetaceae</taxon>
        <taxon>Streptomyces</taxon>
    </lineage>
</organism>
<dbReference type="InterPro" id="IPR043917">
    <property type="entry name" value="DUF5753"/>
</dbReference>
<dbReference type="Pfam" id="PF19054">
    <property type="entry name" value="DUF5753"/>
    <property type="match status" value="1"/>
</dbReference>
<sequence>MSSRKTSVMRQQRLGVELRKLRERAGLSSTEAAKRLGGTPAQISNIEAGRYAVSAERVRTLAANYSCADQAYVDALAGMTGPRTRGWWDEYREMLPAGLVDVAELEHTATALRVAVMLQMPGLLQTAEYARAIFRQNVPQLPAYEVEHRVSFRIRRQAVLYGDHPTPLSVIVHEAALRMGHGGPEAARAQLNYLAEMSEHDHISVAVIPFGEASFPVSGHPIVYASGLVPQLDTVELDTEFGCDFLDAEAQLEKYRTVLDRMESRALKPGESRDLIRRIAENT</sequence>
<dbReference type="Proteomes" id="UP001596241">
    <property type="component" value="Unassembled WGS sequence"/>
</dbReference>
<comment type="caution">
    <text evidence="2">The sequence shown here is derived from an EMBL/GenBank/DDBJ whole genome shotgun (WGS) entry which is preliminary data.</text>
</comment>
<dbReference type="Pfam" id="PF13560">
    <property type="entry name" value="HTH_31"/>
    <property type="match status" value="1"/>
</dbReference>
<feature type="domain" description="HTH cro/C1-type" evidence="1">
    <location>
        <begin position="18"/>
        <end position="73"/>
    </location>
</feature>
<gene>
    <name evidence="2" type="ORF">ACFP3M_07995</name>
</gene>
<dbReference type="InterPro" id="IPR001387">
    <property type="entry name" value="Cro/C1-type_HTH"/>
</dbReference>
<dbReference type="RefSeq" id="WP_345085896.1">
    <property type="nucleotide sequence ID" value="NZ_BAAAWG010000010.1"/>
</dbReference>
<reference evidence="3" key="1">
    <citation type="journal article" date="2019" name="Int. J. Syst. Evol. Microbiol.">
        <title>The Global Catalogue of Microorganisms (GCM) 10K type strain sequencing project: providing services to taxonomists for standard genome sequencing and annotation.</title>
        <authorList>
            <consortium name="The Broad Institute Genomics Platform"/>
            <consortium name="The Broad Institute Genome Sequencing Center for Infectious Disease"/>
            <person name="Wu L."/>
            <person name="Ma J."/>
        </authorList>
    </citation>
    <scope>NUCLEOTIDE SEQUENCE [LARGE SCALE GENOMIC DNA]</scope>
    <source>
        <strain evidence="3">CGMCC 1.15809</strain>
    </source>
</reference>
<dbReference type="SUPFAM" id="SSF47413">
    <property type="entry name" value="lambda repressor-like DNA-binding domains"/>
    <property type="match status" value="1"/>
</dbReference>
<dbReference type="PROSITE" id="PS50943">
    <property type="entry name" value="HTH_CROC1"/>
    <property type="match status" value="1"/>
</dbReference>
<evidence type="ECO:0000259" key="1">
    <source>
        <dbReference type="PROSITE" id="PS50943"/>
    </source>
</evidence>
<keyword evidence="3" id="KW-1185">Reference proteome</keyword>
<proteinExistence type="predicted"/>